<dbReference type="InterPro" id="IPR015943">
    <property type="entry name" value="WD40/YVTN_repeat-like_dom_sf"/>
</dbReference>
<evidence type="ECO:0000256" key="14">
    <source>
        <dbReference type="PIRSR" id="PIRSR609451-50"/>
    </source>
</evidence>
<evidence type="ECO:0000256" key="10">
    <source>
        <dbReference type="ARBA" id="ARBA00022982"/>
    </source>
</evidence>
<sequence>MTIKFNDGKTGYPKQIKRLAASMAMTAMFVGGTQAVIAGGVPQQLGSEATLDLMDTPVILDAPPSDAKRVYVLDAGAFHMTSTYYTIDGNNNKLLGMTDAGKLPHMMLGDNGNFMAIASTMYSRVARGTRDDYIEIIDSRTHKPIADIDIPEGRFLTQVMQRMASLSADDKHILFQQFSPSPAVGLVDLEKESFVKMMPMPDCYHLFPVPDQKFFMHCRDGSLLEVSYDNEGNTQQKNTKVFHGEEDYLFNNPSYSIKTGRLIWPSTGGRIFQAKLSASGAEFIEPFDAFTEEQKADKWAPGGWQPVSFHNDRNEIYLLADQREKWTHKLTSRFVFVIDATTGKQLRRIDMGHEINGIGVSQDAEPYLFASSPGDQSLYTFDAITGKQLGQIDELGRAPVMIYLPE</sequence>
<dbReference type="InterPro" id="IPR009451">
    <property type="entry name" value="Metamine_DH_Hvc"/>
</dbReference>
<accession>A0A1E3GU71</accession>
<evidence type="ECO:0000256" key="2">
    <source>
        <dbReference type="ARBA" id="ARBA00004418"/>
    </source>
</evidence>
<dbReference type="NCBIfam" id="TIGR02658">
    <property type="entry name" value="TTQ_MADH_Hv"/>
    <property type="match status" value="1"/>
</dbReference>
<feature type="disulfide bond" evidence="14">
    <location>
        <begin position="203"/>
        <end position="218"/>
    </location>
</feature>
<keyword evidence="14" id="KW-1015">Disulfide bond</keyword>
<dbReference type="GO" id="GO:0042597">
    <property type="term" value="C:periplasmic space"/>
    <property type="evidence" value="ECO:0007669"/>
    <property type="project" value="UniProtKB-SubCell"/>
</dbReference>
<comment type="subunit">
    <text evidence="4">Tetramer of two light and two heavy chains.</text>
</comment>
<evidence type="ECO:0000256" key="4">
    <source>
        <dbReference type="ARBA" id="ARBA00011692"/>
    </source>
</evidence>
<dbReference type="STRING" id="291169.A9E74_01463"/>
<dbReference type="Pfam" id="PF06433">
    <property type="entry name" value="Me-amine-dh_H"/>
    <property type="match status" value="1"/>
</dbReference>
<comment type="function">
    <text evidence="1">Methylamine dehydrogenase carries out the oxidation of methylamine. Electrons are passed from methylamine dehydrogenase to amicyanin.</text>
</comment>
<proteinExistence type="inferred from homology"/>
<dbReference type="GO" id="GO:0030416">
    <property type="term" value="P:methylamine metabolic process"/>
    <property type="evidence" value="ECO:0007669"/>
    <property type="project" value="InterPro"/>
</dbReference>
<keyword evidence="7" id="KW-0813">Transport</keyword>
<dbReference type="EMBL" id="MCRI01000012">
    <property type="protein sequence ID" value="ODN66911.1"/>
    <property type="molecule type" value="Genomic_DNA"/>
</dbReference>
<dbReference type="Gene3D" id="2.130.10.10">
    <property type="entry name" value="YVTN repeat-like/Quinoprotein amine dehydrogenase"/>
    <property type="match status" value="1"/>
</dbReference>
<comment type="caution">
    <text evidence="15">The sequence shown here is derived from an EMBL/GenBank/DDBJ whole genome shotgun (WGS) entry which is preliminary data.</text>
</comment>
<keyword evidence="8" id="KW-0732">Signal</keyword>
<dbReference type="GO" id="GO:0052876">
    <property type="term" value="F:methylamine dehydrogenase (amicyanin) activity"/>
    <property type="evidence" value="ECO:0007669"/>
    <property type="project" value="UniProtKB-EC"/>
</dbReference>
<evidence type="ECO:0000256" key="3">
    <source>
        <dbReference type="ARBA" id="ARBA00010548"/>
    </source>
</evidence>
<comment type="catalytic activity">
    <reaction evidence="13">
        <text>2 oxidized [amicyanin] + methylamine + H2O = 2 reduced [amicyanin] + formaldehyde + NH4(+) + 2 H(+)</text>
        <dbReference type="Rhea" id="RHEA:30207"/>
        <dbReference type="Rhea" id="RHEA-COMP:11100"/>
        <dbReference type="Rhea" id="RHEA-COMP:11101"/>
        <dbReference type="ChEBI" id="CHEBI:15377"/>
        <dbReference type="ChEBI" id="CHEBI:15378"/>
        <dbReference type="ChEBI" id="CHEBI:16842"/>
        <dbReference type="ChEBI" id="CHEBI:28938"/>
        <dbReference type="ChEBI" id="CHEBI:29036"/>
        <dbReference type="ChEBI" id="CHEBI:49552"/>
        <dbReference type="ChEBI" id="CHEBI:59338"/>
        <dbReference type="EC" id="1.4.9.1"/>
    </reaction>
</comment>
<comment type="similarity">
    <text evidence="3">Belongs to the aromatic amine dehydrogenase heavy chain family.</text>
</comment>
<protein>
    <recommendedName>
        <fullName evidence="6">Methylamine dehydrogenase heavy chain</fullName>
        <ecNumber evidence="5">1.4.9.1</ecNumber>
    </recommendedName>
    <alternativeName>
        <fullName evidence="12">Methylamine dehydrogenase (amicyanin)</fullName>
    </alternativeName>
</protein>
<evidence type="ECO:0000313" key="15">
    <source>
        <dbReference type="EMBL" id="ODN66911.1"/>
    </source>
</evidence>
<dbReference type="EC" id="1.4.9.1" evidence="5"/>
<gene>
    <name evidence="15" type="primary">mauB</name>
    <name evidence="15" type="ORF">A9E74_01463</name>
</gene>
<dbReference type="SUPFAM" id="SSF50969">
    <property type="entry name" value="YVTN repeat-like/Quinoprotein amine dehydrogenase"/>
    <property type="match status" value="1"/>
</dbReference>
<evidence type="ECO:0000256" key="7">
    <source>
        <dbReference type="ARBA" id="ARBA00022448"/>
    </source>
</evidence>
<evidence type="ECO:0000256" key="13">
    <source>
        <dbReference type="ARBA" id="ARBA00049536"/>
    </source>
</evidence>
<evidence type="ECO:0000256" key="11">
    <source>
        <dbReference type="ARBA" id="ARBA00023002"/>
    </source>
</evidence>
<reference evidence="15 16" key="1">
    <citation type="submission" date="2016-07" db="EMBL/GenBank/DDBJ databases">
        <title>Draft Genome Sequence of Methylophaga muralis Bur 1.</title>
        <authorList>
            <person name="Vasilenko O.V."/>
            <person name="Doronina N.V."/>
            <person name="Shmareva M.N."/>
            <person name="Tarlachkov S.V."/>
            <person name="Mustakhimov I."/>
            <person name="Trotsenko Y.A."/>
        </authorList>
    </citation>
    <scope>NUCLEOTIDE SEQUENCE [LARGE SCALE GENOMIC DNA]</scope>
    <source>
        <strain evidence="15 16">Bur 1</strain>
    </source>
</reference>
<dbReference type="InterPro" id="IPR011044">
    <property type="entry name" value="Quino_amine_DH_bsu"/>
</dbReference>
<keyword evidence="11 15" id="KW-0560">Oxidoreductase</keyword>
<dbReference type="Proteomes" id="UP000094379">
    <property type="component" value="Unassembled WGS sequence"/>
</dbReference>
<evidence type="ECO:0000256" key="9">
    <source>
        <dbReference type="ARBA" id="ARBA00022764"/>
    </source>
</evidence>
<evidence type="ECO:0000256" key="1">
    <source>
        <dbReference type="ARBA" id="ARBA00002034"/>
    </source>
</evidence>
<dbReference type="AlphaFoldDB" id="A0A1E3GU71"/>
<dbReference type="InterPro" id="IPR013476">
    <property type="entry name" value="MeN_DH_Hvc"/>
</dbReference>
<keyword evidence="10" id="KW-0249">Electron transport</keyword>
<evidence type="ECO:0000256" key="8">
    <source>
        <dbReference type="ARBA" id="ARBA00022729"/>
    </source>
</evidence>
<evidence type="ECO:0000313" key="16">
    <source>
        <dbReference type="Proteomes" id="UP000094379"/>
    </source>
</evidence>
<comment type="subcellular location">
    <subcellularLocation>
        <location evidence="2">Periplasm</location>
    </subcellularLocation>
</comment>
<dbReference type="PATRIC" id="fig|291169.3.peg.1467"/>
<organism evidence="15 16">
    <name type="scientific">Methylophaga muralis</name>
    <dbReference type="NCBI Taxonomy" id="291169"/>
    <lineage>
        <taxon>Bacteria</taxon>
        <taxon>Pseudomonadati</taxon>
        <taxon>Pseudomonadota</taxon>
        <taxon>Gammaproteobacteria</taxon>
        <taxon>Thiotrichales</taxon>
        <taxon>Piscirickettsiaceae</taxon>
        <taxon>Methylophaga</taxon>
    </lineage>
</organism>
<evidence type="ECO:0000256" key="12">
    <source>
        <dbReference type="ARBA" id="ARBA00031741"/>
    </source>
</evidence>
<evidence type="ECO:0000256" key="5">
    <source>
        <dbReference type="ARBA" id="ARBA00012548"/>
    </source>
</evidence>
<keyword evidence="16" id="KW-1185">Reference proteome</keyword>
<dbReference type="GO" id="GO:0030058">
    <property type="term" value="F:aliphatic amine dehydrogenase activity"/>
    <property type="evidence" value="ECO:0007669"/>
    <property type="project" value="InterPro"/>
</dbReference>
<dbReference type="RefSeq" id="WP_069295928.1">
    <property type="nucleotide sequence ID" value="NZ_MCRI01000012.1"/>
</dbReference>
<keyword evidence="9" id="KW-0574">Periplasm</keyword>
<name>A0A1E3GU71_9GAMM</name>
<evidence type="ECO:0000256" key="6">
    <source>
        <dbReference type="ARBA" id="ARBA00016893"/>
    </source>
</evidence>